<dbReference type="GO" id="GO:0009037">
    <property type="term" value="F:tyrosine-based site-specific recombinase activity"/>
    <property type="evidence" value="ECO:0007669"/>
    <property type="project" value="UniProtKB-UniRule"/>
</dbReference>
<dbReference type="EMBL" id="JAGGMB010000005">
    <property type="protein sequence ID" value="MBP2077798.1"/>
    <property type="molecule type" value="Genomic_DNA"/>
</dbReference>
<comment type="similarity">
    <text evidence="2">Belongs to the 'phage' integrase family. XerC subfamily.</text>
</comment>
<dbReference type="GO" id="GO:0051301">
    <property type="term" value="P:cell division"/>
    <property type="evidence" value="ECO:0007669"/>
    <property type="project" value="UniProtKB-UniRule"/>
</dbReference>
<evidence type="ECO:0000256" key="7">
    <source>
        <dbReference type="ARBA" id="ARBA00022829"/>
    </source>
</evidence>
<feature type="active site" description="O-(3'-phospho-DNA)-tyrosine intermediate" evidence="12">
    <location>
        <position position="277"/>
    </location>
</feature>
<comment type="subcellular location">
    <subcellularLocation>
        <location evidence="1 12">Cytoplasm</location>
    </subcellularLocation>
</comment>
<dbReference type="Proteomes" id="UP001138793">
    <property type="component" value="Unassembled WGS sequence"/>
</dbReference>
<evidence type="ECO:0000313" key="16">
    <source>
        <dbReference type="Proteomes" id="UP001138793"/>
    </source>
</evidence>
<dbReference type="OrthoDB" id="9801717at2"/>
<evidence type="ECO:0000256" key="4">
    <source>
        <dbReference type="ARBA" id="ARBA00015810"/>
    </source>
</evidence>
<keyword evidence="16" id="KW-1185">Reference proteome</keyword>
<protein>
    <recommendedName>
        <fullName evidence="4 12">Tyrosine recombinase XerD</fullName>
    </recommendedName>
</protein>
<evidence type="ECO:0000256" key="6">
    <source>
        <dbReference type="ARBA" id="ARBA00022618"/>
    </source>
</evidence>
<feature type="domain" description="Tyr recombinase" evidence="13">
    <location>
        <begin position="108"/>
        <end position="290"/>
    </location>
</feature>
<keyword evidence="5 12" id="KW-0963">Cytoplasm</keyword>
<dbReference type="InterPro" id="IPR010998">
    <property type="entry name" value="Integrase_recombinase_N"/>
</dbReference>
<accession>A0A9X0YRT4</accession>
<dbReference type="SUPFAM" id="SSF56349">
    <property type="entry name" value="DNA breaking-rejoining enzymes"/>
    <property type="match status" value="1"/>
</dbReference>
<keyword evidence="6 12" id="KW-0132">Cell division</keyword>
<sequence length="296" mass="33789">MLKYALEDFIHFLQIERGLSDNTLGSYRRDLKHYIEHIEKEAKKQSWDQVTRNDIISFLYVLKDSGKSTATITRHVSSIRSFHQFLIREQIVPHDPSLHIETPKKERKLPDILSQADVEKLLDIQTNSSLAIRNKAMLELLYATGLRVSELISLKISDLHLTMGFVQCFGKGSKERIVPLGDAARNALEQYLDLARGKLVKNKTESALFVNQHGRALSRQGFWKILKGIARDAGINKTLTPHTLRHSFATHLLENGADLRAVQEMLGHADISTTQIYTHVTKARLKDMYKAYHPRA</sequence>
<comment type="similarity">
    <text evidence="3 12">Belongs to the 'phage' integrase family. XerD subfamily.</text>
</comment>
<dbReference type="RefSeq" id="WP_149476434.1">
    <property type="nucleotide sequence ID" value="NZ_JAGGMB010000005.1"/>
</dbReference>
<dbReference type="NCBIfam" id="TIGR02225">
    <property type="entry name" value="recomb_XerD"/>
    <property type="match status" value="1"/>
</dbReference>
<keyword evidence="7 12" id="KW-0159">Chromosome partition</keyword>
<dbReference type="InterPro" id="IPR011932">
    <property type="entry name" value="Recomb_XerD"/>
</dbReference>
<dbReference type="PROSITE" id="PS51900">
    <property type="entry name" value="CB"/>
    <property type="match status" value="1"/>
</dbReference>
<dbReference type="NCBIfam" id="TIGR02224">
    <property type="entry name" value="recomb_XerC"/>
    <property type="match status" value="1"/>
</dbReference>
<feature type="active site" evidence="12">
    <location>
        <position position="242"/>
    </location>
</feature>
<dbReference type="InterPro" id="IPR023009">
    <property type="entry name" value="Tyrosine_recombinase_XerC/XerD"/>
</dbReference>
<evidence type="ECO:0000313" key="15">
    <source>
        <dbReference type="EMBL" id="MBP2077798.1"/>
    </source>
</evidence>
<dbReference type="Pfam" id="PF00589">
    <property type="entry name" value="Phage_integrase"/>
    <property type="match status" value="1"/>
</dbReference>
<dbReference type="AlphaFoldDB" id="A0A9X0YRT4"/>
<feature type="active site" evidence="12">
    <location>
        <position position="268"/>
    </location>
</feature>
<dbReference type="InterPro" id="IPR013762">
    <property type="entry name" value="Integrase-like_cat_sf"/>
</dbReference>
<dbReference type="PANTHER" id="PTHR30349">
    <property type="entry name" value="PHAGE INTEGRASE-RELATED"/>
    <property type="match status" value="1"/>
</dbReference>
<name>A0A9X0YRT4_9BACI</name>
<evidence type="ECO:0000256" key="2">
    <source>
        <dbReference type="ARBA" id="ARBA00006657"/>
    </source>
</evidence>
<evidence type="ECO:0000259" key="13">
    <source>
        <dbReference type="PROSITE" id="PS51898"/>
    </source>
</evidence>
<dbReference type="InterPro" id="IPR002104">
    <property type="entry name" value="Integrase_catalytic"/>
</dbReference>
<evidence type="ECO:0000256" key="3">
    <source>
        <dbReference type="ARBA" id="ARBA00010450"/>
    </source>
</evidence>
<keyword evidence="10 12" id="KW-0233">DNA recombination</keyword>
<dbReference type="GO" id="GO:0006313">
    <property type="term" value="P:DNA transposition"/>
    <property type="evidence" value="ECO:0007669"/>
    <property type="project" value="UniProtKB-UniRule"/>
</dbReference>
<comment type="caution">
    <text evidence="15">The sequence shown here is derived from an EMBL/GenBank/DDBJ whole genome shotgun (WGS) entry which is preliminary data.</text>
</comment>
<evidence type="ECO:0000256" key="9">
    <source>
        <dbReference type="ARBA" id="ARBA00023125"/>
    </source>
</evidence>
<evidence type="ECO:0000256" key="1">
    <source>
        <dbReference type="ARBA" id="ARBA00004496"/>
    </source>
</evidence>
<evidence type="ECO:0000256" key="10">
    <source>
        <dbReference type="ARBA" id="ARBA00023172"/>
    </source>
</evidence>
<keyword evidence="9 12" id="KW-0238">DNA-binding</keyword>
<feature type="active site" evidence="12">
    <location>
        <position position="171"/>
    </location>
</feature>
<organism evidence="15 16">
    <name type="scientific">Oceanobacillus polygoni</name>
    <dbReference type="NCBI Taxonomy" id="1235259"/>
    <lineage>
        <taxon>Bacteria</taxon>
        <taxon>Bacillati</taxon>
        <taxon>Bacillota</taxon>
        <taxon>Bacilli</taxon>
        <taxon>Bacillales</taxon>
        <taxon>Bacillaceae</taxon>
        <taxon>Oceanobacillus</taxon>
    </lineage>
</organism>
<dbReference type="HAMAP" id="MF_01808">
    <property type="entry name" value="Recomb_XerC_XerD"/>
    <property type="match status" value="1"/>
</dbReference>
<proteinExistence type="inferred from homology"/>
<dbReference type="InterPro" id="IPR050090">
    <property type="entry name" value="Tyrosine_recombinase_XerCD"/>
</dbReference>
<feature type="active site" evidence="12">
    <location>
        <position position="245"/>
    </location>
</feature>
<comment type="function">
    <text evidence="12">Site-specific tyrosine recombinase, which acts by catalyzing the cutting and rejoining of the recombining DNA molecules. The XerC-XerD complex is essential to convert dimers of the bacterial chromosome into monomers to permit their segregation at cell division. It also contributes to the segregational stability of plasmids.</text>
</comment>
<evidence type="ECO:0000256" key="5">
    <source>
        <dbReference type="ARBA" id="ARBA00022490"/>
    </source>
</evidence>
<comment type="subunit">
    <text evidence="12">Forms a cyclic heterotetrameric complex composed of two molecules of XerC and two molecules of XerD.</text>
</comment>
<dbReference type="NCBIfam" id="NF040815">
    <property type="entry name" value="recomb_XerA_Arch"/>
    <property type="match status" value="1"/>
</dbReference>
<dbReference type="NCBIfam" id="NF001399">
    <property type="entry name" value="PRK00283.1"/>
    <property type="match status" value="1"/>
</dbReference>
<dbReference type="CDD" id="cd00798">
    <property type="entry name" value="INT_XerDC_C"/>
    <property type="match status" value="1"/>
</dbReference>
<evidence type="ECO:0000256" key="8">
    <source>
        <dbReference type="ARBA" id="ARBA00022908"/>
    </source>
</evidence>
<dbReference type="PANTHER" id="PTHR30349:SF81">
    <property type="entry name" value="TYROSINE RECOMBINASE XERC"/>
    <property type="match status" value="1"/>
</dbReference>
<dbReference type="Gene3D" id="1.10.150.130">
    <property type="match status" value="1"/>
</dbReference>
<dbReference type="Pfam" id="PF02899">
    <property type="entry name" value="Phage_int_SAM_1"/>
    <property type="match status" value="1"/>
</dbReference>
<dbReference type="GO" id="GO:0007059">
    <property type="term" value="P:chromosome segregation"/>
    <property type="evidence" value="ECO:0007669"/>
    <property type="project" value="UniProtKB-UniRule"/>
</dbReference>
<dbReference type="InterPro" id="IPR004107">
    <property type="entry name" value="Integrase_SAM-like_N"/>
</dbReference>
<dbReference type="HAMAP" id="MF_01807">
    <property type="entry name" value="Recomb_XerD"/>
    <property type="match status" value="1"/>
</dbReference>
<evidence type="ECO:0000256" key="12">
    <source>
        <dbReference type="HAMAP-Rule" id="MF_01807"/>
    </source>
</evidence>
<reference evidence="15" key="1">
    <citation type="submission" date="2021-03" db="EMBL/GenBank/DDBJ databases">
        <title>Genomic Encyclopedia of Type Strains, Phase IV (KMG-IV): sequencing the most valuable type-strain genomes for metagenomic binning, comparative biology and taxonomic classification.</title>
        <authorList>
            <person name="Goeker M."/>
        </authorList>
    </citation>
    <scope>NUCLEOTIDE SEQUENCE</scope>
    <source>
        <strain evidence="15">DSM 107338</strain>
    </source>
</reference>
<dbReference type="GO" id="GO:0003677">
    <property type="term" value="F:DNA binding"/>
    <property type="evidence" value="ECO:0007669"/>
    <property type="project" value="UniProtKB-UniRule"/>
</dbReference>
<dbReference type="InterPro" id="IPR044068">
    <property type="entry name" value="CB"/>
</dbReference>
<dbReference type="InterPro" id="IPR011931">
    <property type="entry name" value="Recomb_XerC"/>
</dbReference>
<evidence type="ECO:0000259" key="14">
    <source>
        <dbReference type="PROSITE" id="PS51900"/>
    </source>
</evidence>
<feature type="active site" evidence="12">
    <location>
        <position position="147"/>
    </location>
</feature>
<dbReference type="PROSITE" id="PS51898">
    <property type="entry name" value="TYR_RECOMBINASE"/>
    <property type="match status" value="1"/>
</dbReference>
<feature type="domain" description="Core-binding (CB)" evidence="14">
    <location>
        <begin position="1"/>
        <end position="87"/>
    </location>
</feature>
<evidence type="ECO:0000256" key="11">
    <source>
        <dbReference type="ARBA" id="ARBA00023306"/>
    </source>
</evidence>
<keyword evidence="11 12" id="KW-0131">Cell cycle</keyword>
<keyword evidence="8 12" id="KW-0229">DNA integration</keyword>
<dbReference type="InterPro" id="IPR011010">
    <property type="entry name" value="DNA_brk_join_enz"/>
</dbReference>
<dbReference type="Gene3D" id="1.10.443.10">
    <property type="entry name" value="Intergrase catalytic core"/>
    <property type="match status" value="1"/>
</dbReference>
<dbReference type="GO" id="GO:0005737">
    <property type="term" value="C:cytoplasm"/>
    <property type="evidence" value="ECO:0007669"/>
    <property type="project" value="UniProtKB-SubCell"/>
</dbReference>
<gene>
    <name evidence="12" type="primary">xerD</name>
    <name evidence="15" type="ORF">J2Z64_002053</name>
</gene>